<reference evidence="2 3" key="1">
    <citation type="submission" date="2021-01" db="EMBL/GenBank/DDBJ databases">
        <title>Belnapia mucosa sp. nov. and Belnapia arida sp. nov., isolated from the Tabernas Desert (Almeria, Spain).</title>
        <authorList>
            <person name="Molina-Menor E."/>
            <person name="Vidal-Verdu A."/>
            <person name="Calonge A."/>
            <person name="Satari L."/>
            <person name="Pereto J."/>
            <person name="Porcar M."/>
        </authorList>
    </citation>
    <scope>NUCLEOTIDE SEQUENCE [LARGE SCALE GENOMIC DNA]</scope>
    <source>
        <strain evidence="2 3">T18</strain>
    </source>
</reference>
<sequence>MSSQAVTFGQAIANARRQIGVTQKDLASMVMKEDGSGAISAPYLNDIEHDRRRPTSDSLIRELAKATKLDVDYLFVLAGKIPEEVRQNVWDADAVASAFRSFRKACRSQKRPKQQGSR</sequence>
<name>A0ABS1UCH3_9PROT</name>
<keyword evidence="3" id="KW-1185">Reference proteome</keyword>
<dbReference type="Gene3D" id="1.10.260.40">
    <property type="entry name" value="lambda repressor-like DNA-binding domains"/>
    <property type="match status" value="1"/>
</dbReference>
<dbReference type="PROSITE" id="PS50943">
    <property type="entry name" value="HTH_CROC1"/>
    <property type="match status" value="1"/>
</dbReference>
<organism evidence="2 3">
    <name type="scientific">Belnapia arida</name>
    <dbReference type="NCBI Taxonomy" id="2804533"/>
    <lineage>
        <taxon>Bacteria</taxon>
        <taxon>Pseudomonadati</taxon>
        <taxon>Pseudomonadota</taxon>
        <taxon>Alphaproteobacteria</taxon>
        <taxon>Acetobacterales</taxon>
        <taxon>Roseomonadaceae</taxon>
        <taxon>Belnapia</taxon>
    </lineage>
</organism>
<dbReference type="EMBL" id="JAETWB010000026">
    <property type="protein sequence ID" value="MBL6081397.1"/>
    <property type="molecule type" value="Genomic_DNA"/>
</dbReference>
<dbReference type="SUPFAM" id="SSF47413">
    <property type="entry name" value="lambda repressor-like DNA-binding domains"/>
    <property type="match status" value="1"/>
</dbReference>
<dbReference type="Proteomes" id="UP000660885">
    <property type="component" value="Unassembled WGS sequence"/>
</dbReference>
<dbReference type="CDD" id="cd00093">
    <property type="entry name" value="HTH_XRE"/>
    <property type="match status" value="1"/>
</dbReference>
<proteinExistence type="predicted"/>
<dbReference type="RefSeq" id="WP_202834617.1">
    <property type="nucleotide sequence ID" value="NZ_JAETWB010000026.1"/>
</dbReference>
<evidence type="ECO:0000259" key="1">
    <source>
        <dbReference type="PROSITE" id="PS50943"/>
    </source>
</evidence>
<dbReference type="SMART" id="SM00530">
    <property type="entry name" value="HTH_XRE"/>
    <property type="match status" value="1"/>
</dbReference>
<accession>A0ABS1UCH3</accession>
<protein>
    <submittedName>
        <fullName evidence="2">Helix-turn-helix transcriptional regulator</fullName>
    </submittedName>
</protein>
<evidence type="ECO:0000313" key="3">
    <source>
        <dbReference type="Proteomes" id="UP000660885"/>
    </source>
</evidence>
<dbReference type="InterPro" id="IPR010982">
    <property type="entry name" value="Lambda_DNA-bd_dom_sf"/>
</dbReference>
<dbReference type="InterPro" id="IPR001387">
    <property type="entry name" value="Cro/C1-type_HTH"/>
</dbReference>
<evidence type="ECO:0000313" key="2">
    <source>
        <dbReference type="EMBL" id="MBL6081397.1"/>
    </source>
</evidence>
<gene>
    <name evidence="2" type="ORF">JMJ56_25710</name>
</gene>
<comment type="caution">
    <text evidence="2">The sequence shown here is derived from an EMBL/GenBank/DDBJ whole genome shotgun (WGS) entry which is preliminary data.</text>
</comment>
<dbReference type="Pfam" id="PF01381">
    <property type="entry name" value="HTH_3"/>
    <property type="match status" value="1"/>
</dbReference>
<feature type="domain" description="HTH cro/C1-type" evidence="1">
    <location>
        <begin position="12"/>
        <end position="74"/>
    </location>
</feature>